<protein>
    <submittedName>
        <fullName evidence="1">Uncharacterized protein</fullName>
    </submittedName>
</protein>
<evidence type="ECO:0000313" key="1">
    <source>
        <dbReference type="EMBL" id="QMW04087.1"/>
    </source>
</evidence>
<evidence type="ECO:0000313" key="2">
    <source>
        <dbReference type="Proteomes" id="UP000515369"/>
    </source>
</evidence>
<dbReference type="EMBL" id="CP059732">
    <property type="protein sequence ID" value="QMW04087.1"/>
    <property type="molecule type" value="Genomic_DNA"/>
</dbReference>
<reference evidence="1 2" key="1">
    <citation type="submission" date="2020-07" db="EMBL/GenBank/DDBJ databases">
        <title>Spirosoma foliorum sp. nov., isolated from the leaves on the Nejang mountain Korea, Republic of.</title>
        <authorList>
            <person name="Ho H."/>
            <person name="Lee Y.-J."/>
            <person name="Nurcahyanto D.-A."/>
            <person name="Kim S.-G."/>
        </authorList>
    </citation>
    <scope>NUCLEOTIDE SEQUENCE [LARGE SCALE GENOMIC DNA]</scope>
    <source>
        <strain evidence="1 2">PL0136</strain>
    </source>
</reference>
<dbReference type="AlphaFoldDB" id="A0A7G5GYZ5"/>
<dbReference type="KEGG" id="sfol:H3H32_03770"/>
<dbReference type="Proteomes" id="UP000515369">
    <property type="component" value="Chromosome"/>
</dbReference>
<name>A0A7G5GYZ5_9BACT</name>
<gene>
    <name evidence="1" type="ORF">H3H32_03770</name>
</gene>
<accession>A0A7G5GYZ5</accession>
<dbReference type="RefSeq" id="WP_182461343.1">
    <property type="nucleotide sequence ID" value="NZ_CP059732.1"/>
</dbReference>
<sequence length="235" mass="25062">MKFTKFLMASAMLIFATVIIATTDNVLAGLISMPVTSYAFWSVTGVRLFDSHGLAMATLAAIPRTPQQTVNPGGARRLFLCPTDQFTGEWPKRADITAGEVTVVPVLVTGPPAGTFIEVAISDNSLKLDEGLKGATGYQSWEQGLELKVAGYTKEQVAAIEKLLNVEVVAVAILTDGLRVVMGTSLMGLQFEIVHTTGAKGSDRREWTLKAKNDGYQFGYIPLGAALAIPGVTLV</sequence>
<keyword evidence="2" id="KW-1185">Reference proteome</keyword>
<proteinExistence type="predicted"/>
<organism evidence="1 2">
    <name type="scientific">Spirosoma foliorum</name>
    <dbReference type="NCBI Taxonomy" id="2710596"/>
    <lineage>
        <taxon>Bacteria</taxon>
        <taxon>Pseudomonadati</taxon>
        <taxon>Bacteroidota</taxon>
        <taxon>Cytophagia</taxon>
        <taxon>Cytophagales</taxon>
        <taxon>Cytophagaceae</taxon>
        <taxon>Spirosoma</taxon>
    </lineage>
</organism>